<dbReference type="PANTHER" id="PTHR46333:SF2">
    <property type="entry name" value="CYTOKINESIS PROTEIN 3"/>
    <property type="match status" value="1"/>
</dbReference>
<feature type="signal peptide" evidence="1">
    <location>
        <begin position="1"/>
        <end position="29"/>
    </location>
</feature>
<dbReference type="GO" id="GO:0005737">
    <property type="term" value="C:cytoplasm"/>
    <property type="evidence" value="ECO:0007669"/>
    <property type="project" value="TreeGrafter"/>
</dbReference>
<organism evidence="3 4">
    <name type="scientific">Schaedlerella arabinosiphila</name>
    <dbReference type="NCBI Taxonomy" id="2044587"/>
    <lineage>
        <taxon>Bacteria</taxon>
        <taxon>Bacillati</taxon>
        <taxon>Bacillota</taxon>
        <taxon>Clostridia</taxon>
        <taxon>Lachnospirales</taxon>
        <taxon>Lachnospiraceae</taxon>
        <taxon>Schaedlerella</taxon>
    </lineage>
</organism>
<dbReference type="SMART" id="SM00460">
    <property type="entry name" value="TGc"/>
    <property type="match status" value="1"/>
</dbReference>
<evidence type="ECO:0000259" key="2">
    <source>
        <dbReference type="SMART" id="SM00460"/>
    </source>
</evidence>
<dbReference type="InterPro" id="IPR002931">
    <property type="entry name" value="Transglutaminase-like"/>
</dbReference>
<feature type="domain" description="Transglutaminase-like" evidence="2">
    <location>
        <begin position="143"/>
        <end position="205"/>
    </location>
</feature>
<protein>
    <recommendedName>
        <fullName evidence="2">Transglutaminase-like domain-containing protein</fullName>
    </recommendedName>
</protein>
<gene>
    <name evidence="3" type="ORF">FMM80_21030</name>
</gene>
<evidence type="ECO:0000256" key="1">
    <source>
        <dbReference type="SAM" id="SignalP"/>
    </source>
</evidence>
<name>A0A9X5CFP1_9FIRM</name>
<accession>A0A9X5CFP1</accession>
<keyword evidence="1" id="KW-0732">Signal</keyword>
<feature type="chain" id="PRO_5040871591" description="Transglutaminase-like domain-containing protein" evidence="1">
    <location>
        <begin position="30"/>
        <end position="247"/>
    </location>
</feature>
<dbReference type="AlphaFoldDB" id="A0A9X5CFP1"/>
<dbReference type="InterPro" id="IPR038765">
    <property type="entry name" value="Papain-like_cys_pep_sf"/>
</dbReference>
<sequence>MRKTNRGRNIILVAVTSILCGSAALTAYASNVRGETGIFVKQETEQEKPVLPVDEEKMMFGRKYTLAAKTSGGAGIYTNAENDRARDYVVDALNDAGIDNRMNDLDKIQAINTYLCEKLEYADYATEEGFSYKEDWLPFTDYCLMADSAVCAGYAEAFQSMCIACGIECYYVTGYTYQGDDMEGIYHAWNRVVTGERSYYIDTCWNDSSDDAYFLSANGWDDHEIDKEHETYRISGQAFPMPEYIVK</sequence>
<evidence type="ECO:0000313" key="4">
    <source>
        <dbReference type="Proteomes" id="UP000474104"/>
    </source>
</evidence>
<dbReference type="Proteomes" id="UP000474104">
    <property type="component" value="Unassembled WGS sequence"/>
</dbReference>
<evidence type="ECO:0000313" key="3">
    <source>
        <dbReference type="EMBL" id="NDO71001.1"/>
    </source>
</evidence>
<dbReference type="OrthoDB" id="2001677at2"/>
<comment type="caution">
    <text evidence="3">The sequence shown here is derived from an EMBL/GenBank/DDBJ whole genome shotgun (WGS) entry which is preliminary data.</text>
</comment>
<dbReference type="Gene3D" id="3.10.620.30">
    <property type="match status" value="1"/>
</dbReference>
<dbReference type="PANTHER" id="PTHR46333">
    <property type="entry name" value="CYTOKINESIS PROTEIN 3"/>
    <property type="match status" value="1"/>
</dbReference>
<dbReference type="SUPFAM" id="SSF54001">
    <property type="entry name" value="Cysteine proteinases"/>
    <property type="match status" value="1"/>
</dbReference>
<dbReference type="InterPro" id="IPR052557">
    <property type="entry name" value="CAP/Cytokinesis_protein"/>
</dbReference>
<dbReference type="Pfam" id="PF01841">
    <property type="entry name" value="Transglut_core"/>
    <property type="match status" value="1"/>
</dbReference>
<proteinExistence type="predicted"/>
<reference evidence="3 4" key="1">
    <citation type="submission" date="2019-07" db="EMBL/GenBank/DDBJ databases">
        <title>Draft genome sequences of 15 bacterial species constituting the stable defined intestinal microbiota of the GM15 gnotobiotic mouse model.</title>
        <authorList>
            <person name="Elie C."/>
            <person name="Mathieu A."/>
            <person name="Saliou A."/>
            <person name="Darnaud M."/>
            <person name="Leulier F."/>
            <person name="Tamellini A."/>
        </authorList>
    </citation>
    <scope>NUCLEOTIDE SEQUENCE [LARGE SCALE GENOMIC DNA]</scope>
    <source>
        <strain evidence="4">ASF 502</strain>
    </source>
</reference>
<dbReference type="EMBL" id="VIRB01000129">
    <property type="protein sequence ID" value="NDO71001.1"/>
    <property type="molecule type" value="Genomic_DNA"/>
</dbReference>
<dbReference type="RefSeq" id="WP_004079833.1">
    <property type="nucleotide sequence ID" value="NZ_VIRB01000129.1"/>
</dbReference>